<feature type="compositionally biased region" description="Low complexity" evidence="6">
    <location>
        <begin position="481"/>
        <end position="490"/>
    </location>
</feature>
<keyword evidence="4 5" id="KW-0720">Serine protease</keyword>
<sequence length="921" mass="94303">MRALRRLSTALLAGGLAASLTVAGAVGAATSSSAAPLAEVGDPTAATGGAVYLVTVQKGAQDRVLASLDVDPLYRYTHTIAGFSARLEPADVKALRARADVVRVERSTRQRLQSGSTTDFLELAGDTGAWQSLGGPERAGAGVVIGSVDSGLWPRTPAFAPLTDVDARPAGFTGACRTGVAGSNFCTTKVVAADWFVEAFGPDAIASNEELSPRDTVGHGTHSASVAAGGAGVDARLNGRPFGQVSGIAPAARLAVYKACWAAPDPDQDGCETADLVAAVDRAVGDGVDVLDVPVSSTPAAPFDTLSAALRHAERQGVFVATAAGNAGPGPGTVQQPAPWVTTAAASTHTLRQGAVVLGDGTRLVGAMVARTPVESTRLVAARTAAARGSSTHDAALCHRGSLDPAAVKDAIVVCQRGVIARVEKSAAVRDAGAAGMVLTNPYPQELPTDVHSVPSVHLDTAAARELQRYLDRESAATAALDPAATDSTPVPQVLAASGRGPADVDGDLLKPDVTAPGSGVLAAASPLNGDGQQWAMRTGTSVSSAHVAGLAALLRSARPGWSPAQVKSALMTTAYDVEGPSSPLTQGAGHVDLARALDPGLTFDVSARAFARYAAGRLPARRLNLPSVAVDDLLDTALIRRRLTNVSGRTESYSVNAPDLPGVQVTARPASFTLAPGETQTVRIRLTRTANATPGVVTTGQLTWVGQTDHVVRVPVAVRPAVAASPAVVRAPLTAGRVTVPVLLGASAVPVQVAGLVGAFPTPFSLVEADGDRDTLGDGDTVEMPLAVPAGTRWLRVAVETNNPRDDVDLTLLRGDDVVAEASGLDARETLTLRAPRPGDYRLVVHGARAGNTSTVTGRVYTWTLSDRDAGNLTPATRTVTGTSGDRTRLGLTWPQLDGTQRWLGVVGLGEGVETMVELS</sequence>
<evidence type="ECO:0000256" key="2">
    <source>
        <dbReference type="ARBA" id="ARBA00022670"/>
    </source>
</evidence>
<comment type="caution">
    <text evidence="12">The sequence shown here is derived from an EMBL/GenBank/DDBJ whole genome shotgun (WGS) entry which is preliminary data.</text>
</comment>
<dbReference type="Pfam" id="PF02225">
    <property type="entry name" value="PA"/>
    <property type="match status" value="1"/>
</dbReference>
<feature type="signal peptide" evidence="7">
    <location>
        <begin position="1"/>
        <end position="28"/>
    </location>
</feature>
<dbReference type="SUPFAM" id="SSF52025">
    <property type="entry name" value="PA domain"/>
    <property type="match status" value="1"/>
</dbReference>
<evidence type="ECO:0000259" key="9">
    <source>
        <dbReference type="Pfam" id="PF02225"/>
    </source>
</evidence>
<dbReference type="CDD" id="cd02120">
    <property type="entry name" value="PA_subtilisin_like"/>
    <property type="match status" value="1"/>
</dbReference>
<feature type="active site" description="Charge relay system" evidence="5">
    <location>
        <position position="542"/>
    </location>
</feature>
<keyword evidence="2 5" id="KW-0645">Protease</keyword>
<evidence type="ECO:0000313" key="12">
    <source>
        <dbReference type="EMBL" id="MDP9822141.1"/>
    </source>
</evidence>
<evidence type="ECO:0000256" key="1">
    <source>
        <dbReference type="ARBA" id="ARBA00011073"/>
    </source>
</evidence>
<feature type="domain" description="Peptidase S8/S53" evidence="8">
    <location>
        <begin position="140"/>
        <end position="590"/>
    </location>
</feature>
<feature type="active site" description="Charge relay system" evidence="5">
    <location>
        <position position="219"/>
    </location>
</feature>
<reference evidence="12 13" key="1">
    <citation type="submission" date="2023-07" db="EMBL/GenBank/DDBJ databases">
        <title>Sequencing the genomes of 1000 actinobacteria strains.</title>
        <authorList>
            <person name="Klenk H.-P."/>
        </authorList>
    </citation>
    <scope>NUCLEOTIDE SEQUENCE [LARGE SCALE GENOMIC DNA]</scope>
    <source>
        <strain evidence="12 13">GD13</strain>
    </source>
</reference>
<dbReference type="RefSeq" id="WP_068119421.1">
    <property type="nucleotide sequence ID" value="NZ_CCXJ01000185.1"/>
</dbReference>
<dbReference type="InterPro" id="IPR045051">
    <property type="entry name" value="SBT"/>
</dbReference>
<gene>
    <name evidence="12" type="ORF">J2S59_001950</name>
</gene>
<evidence type="ECO:0000256" key="6">
    <source>
        <dbReference type="SAM" id="MobiDB-lite"/>
    </source>
</evidence>
<proteinExistence type="inferred from homology"/>
<dbReference type="Gene3D" id="3.30.70.80">
    <property type="entry name" value="Peptidase S8 propeptide/proteinase inhibitor I9"/>
    <property type="match status" value="1"/>
</dbReference>
<dbReference type="InterPro" id="IPR000209">
    <property type="entry name" value="Peptidase_S8/S53_dom"/>
</dbReference>
<dbReference type="Pfam" id="PF17766">
    <property type="entry name" value="fn3_6"/>
    <property type="match status" value="1"/>
</dbReference>
<evidence type="ECO:0000256" key="5">
    <source>
        <dbReference type="PROSITE-ProRule" id="PRU01240"/>
    </source>
</evidence>
<dbReference type="Pfam" id="PF00082">
    <property type="entry name" value="Peptidase_S8"/>
    <property type="match status" value="1"/>
</dbReference>
<comment type="similarity">
    <text evidence="1 5">Belongs to the peptidase S8 family.</text>
</comment>
<dbReference type="InterPro" id="IPR041469">
    <property type="entry name" value="Subtilisin-like_FN3"/>
</dbReference>
<dbReference type="SUPFAM" id="SSF52743">
    <property type="entry name" value="Subtilisin-like"/>
    <property type="match status" value="1"/>
</dbReference>
<dbReference type="InterPro" id="IPR003137">
    <property type="entry name" value="PA_domain"/>
</dbReference>
<evidence type="ECO:0000259" key="8">
    <source>
        <dbReference type="Pfam" id="PF00082"/>
    </source>
</evidence>
<accession>A0ABT9NP10</accession>
<dbReference type="InterPro" id="IPR046450">
    <property type="entry name" value="PA_dom_sf"/>
</dbReference>
<dbReference type="Proteomes" id="UP001240447">
    <property type="component" value="Unassembled WGS sequence"/>
</dbReference>
<feature type="domain" description="Subtilisin-like protease fibronectin type-III" evidence="11">
    <location>
        <begin position="624"/>
        <end position="719"/>
    </location>
</feature>
<protein>
    <recommendedName>
        <fullName evidence="14">Serine protease</fullName>
    </recommendedName>
</protein>
<dbReference type="Pfam" id="PF05922">
    <property type="entry name" value="Inhibitor_I9"/>
    <property type="match status" value="1"/>
</dbReference>
<dbReference type="InterPro" id="IPR010259">
    <property type="entry name" value="S8pro/Inhibitor_I9"/>
</dbReference>
<dbReference type="PANTHER" id="PTHR10795">
    <property type="entry name" value="PROPROTEIN CONVERTASE SUBTILISIN/KEXIN"/>
    <property type="match status" value="1"/>
</dbReference>
<dbReference type="InterPro" id="IPR037045">
    <property type="entry name" value="S8pro/Inhibitor_I9_sf"/>
</dbReference>
<dbReference type="Gene3D" id="3.50.30.30">
    <property type="match status" value="1"/>
</dbReference>
<keyword evidence="13" id="KW-1185">Reference proteome</keyword>
<organism evidence="12 13">
    <name type="scientific">Nocardioides massiliensis</name>
    <dbReference type="NCBI Taxonomy" id="1325935"/>
    <lineage>
        <taxon>Bacteria</taxon>
        <taxon>Bacillati</taxon>
        <taxon>Actinomycetota</taxon>
        <taxon>Actinomycetes</taxon>
        <taxon>Propionibacteriales</taxon>
        <taxon>Nocardioidaceae</taxon>
        <taxon>Nocardioides</taxon>
    </lineage>
</organism>
<feature type="domain" description="PA" evidence="9">
    <location>
        <begin position="395"/>
        <end position="467"/>
    </location>
</feature>
<feature type="domain" description="Inhibitor I9" evidence="10">
    <location>
        <begin position="71"/>
        <end position="112"/>
    </location>
</feature>
<evidence type="ECO:0000259" key="10">
    <source>
        <dbReference type="Pfam" id="PF05922"/>
    </source>
</evidence>
<dbReference type="EMBL" id="JAUSQM010000001">
    <property type="protein sequence ID" value="MDP9822141.1"/>
    <property type="molecule type" value="Genomic_DNA"/>
</dbReference>
<evidence type="ECO:0000256" key="7">
    <source>
        <dbReference type="SAM" id="SignalP"/>
    </source>
</evidence>
<keyword evidence="3 5" id="KW-0378">Hydrolase</keyword>
<evidence type="ECO:0000256" key="3">
    <source>
        <dbReference type="ARBA" id="ARBA00022801"/>
    </source>
</evidence>
<dbReference type="Gene3D" id="2.60.40.2310">
    <property type="match status" value="1"/>
</dbReference>
<dbReference type="PROSITE" id="PS51892">
    <property type="entry name" value="SUBTILASE"/>
    <property type="match status" value="1"/>
</dbReference>
<evidence type="ECO:0000259" key="11">
    <source>
        <dbReference type="Pfam" id="PF17766"/>
    </source>
</evidence>
<evidence type="ECO:0000256" key="4">
    <source>
        <dbReference type="ARBA" id="ARBA00022825"/>
    </source>
</evidence>
<feature type="region of interest" description="Disordered" evidence="6">
    <location>
        <begin position="481"/>
        <end position="502"/>
    </location>
</feature>
<name>A0ABT9NP10_9ACTN</name>
<feature type="active site" description="Charge relay system" evidence="5">
    <location>
        <position position="149"/>
    </location>
</feature>
<dbReference type="PRINTS" id="PR00723">
    <property type="entry name" value="SUBTILISIN"/>
</dbReference>
<evidence type="ECO:0000313" key="13">
    <source>
        <dbReference type="Proteomes" id="UP001240447"/>
    </source>
</evidence>
<evidence type="ECO:0008006" key="14">
    <source>
        <dbReference type="Google" id="ProtNLM"/>
    </source>
</evidence>
<dbReference type="InterPro" id="IPR015500">
    <property type="entry name" value="Peptidase_S8_subtilisin-rel"/>
</dbReference>
<dbReference type="InterPro" id="IPR036852">
    <property type="entry name" value="Peptidase_S8/S53_dom_sf"/>
</dbReference>
<keyword evidence="7" id="KW-0732">Signal</keyword>
<feature type="chain" id="PRO_5045919545" description="Serine protease" evidence="7">
    <location>
        <begin position="29"/>
        <end position="921"/>
    </location>
</feature>
<dbReference type="Gene3D" id="3.40.50.200">
    <property type="entry name" value="Peptidase S8/S53 domain"/>
    <property type="match status" value="1"/>
</dbReference>